<feature type="non-terminal residue" evidence="2">
    <location>
        <position position="1"/>
    </location>
</feature>
<protein>
    <submittedName>
        <fullName evidence="2">Uncharacterized protein</fullName>
    </submittedName>
</protein>
<feature type="non-terminal residue" evidence="2">
    <location>
        <position position="68"/>
    </location>
</feature>
<keyword evidence="3" id="KW-1185">Reference proteome</keyword>
<feature type="region of interest" description="Disordered" evidence="1">
    <location>
        <begin position="47"/>
        <end position="68"/>
    </location>
</feature>
<sequence length="68" mass="7834">ILIKNVAQQNSEAPRQLRVTKLLLRDILRGTPNPLVLARKEPRFPFPLKRDTPGSSSSPRLFLRTMFH</sequence>
<evidence type="ECO:0000313" key="2">
    <source>
        <dbReference type="EMBL" id="MCD7464738.1"/>
    </source>
</evidence>
<reference evidence="2 3" key="1">
    <citation type="journal article" date="2021" name="BMC Genomics">
        <title>Datura genome reveals duplications of psychoactive alkaloid biosynthetic genes and high mutation rate following tissue culture.</title>
        <authorList>
            <person name="Rajewski A."/>
            <person name="Carter-House D."/>
            <person name="Stajich J."/>
            <person name="Litt A."/>
        </authorList>
    </citation>
    <scope>NUCLEOTIDE SEQUENCE [LARGE SCALE GENOMIC DNA]</scope>
    <source>
        <strain evidence="2">AR-01</strain>
    </source>
</reference>
<comment type="caution">
    <text evidence="2">The sequence shown here is derived from an EMBL/GenBank/DDBJ whole genome shotgun (WGS) entry which is preliminary data.</text>
</comment>
<organism evidence="2 3">
    <name type="scientific">Datura stramonium</name>
    <name type="common">Jimsonweed</name>
    <name type="synonym">Common thornapple</name>
    <dbReference type="NCBI Taxonomy" id="4076"/>
    <lineage>
        <taxon>Eukaryota</taxon>
        <taxon>Viridiplantae</taxon>
        <taxon>Streptophyta</taxon>
        <taxon>Embryophyta</taxon>
        <taxon>Tracheophyta</taxon>
        <taxon>Spermatophyta</taxon>
        <taxon>Magnoliopsida</taxon>
        <taxon>eudicotyledons</taxon>
        <taxon>Gunneridae</taxon>
        <taxon>Pentapetalae</taxon>
        <taxon>asterids</taxon>
        <taxon>lamiids</taxon>
        <taxon>Solanales</taxon>
        <taxon>Solanaceae</taxon>
        <taxon>Solanoideae</taxon>
        <taxon>Datureae</taxon>
        <taxon>Datura</taxon>
    </lineage>
</organism>
<proteinExistence type="predicted"/>
<accession>A0ABS8T0T5</accession>
<gene>
    <name evidence="2" type="ORF">HAX54_053316</name>
</gene>
<evidence type="ECO:0000313" key="3">
    <source>
        <dbReference type="Proteomes" id="UP000823775"/>
    </source>
</evidence>
<dbReference type="Proteomes" id="UP000823775">
    <property type="component" value="Unassembled WGS sequence"/>
</dbReference>
<dbReference type="EMBL" id="JACEIK010000989">
    <property type="protein sequence ID" value="MCD7464738.1"/>
    <property type="molecule type" value="Genomic_DNA"/>
</dbReference>
<evidence type="ECO:0000256" key="1">
    <source>
        <dbReference type="SAM" id="MobiDB-lite"/>
    </source>
</evidence>
<name>A0ABS8T0T5_DATST</name>